<dbReference type="EMBL" id="MLFT02000009">
    <property type="protein sequence ID" value="PHT38314.1"/>
    <property type="molecule type" value="Genomic_DNA"/>
</dbReference>
<gene>
    <name evidence="1" type="ORF">CQW23_21887</name>
</gene>
<accession>A0A2G2VZ99</accession>
<reference evidence="1 2" key="1">
    <citation type="journal article" date="2017" name="Genome Biol.">
        <title>New reference genome sequences of hot pepper reveal the massive evolution of plant disease-resistance genes by retroduplication.</title>
        <authorList>
            <person name="Kim S."/>
            <person name="Park J."/>
            <person name="Yeom S.I."/>
            <person name="Kim Y.M."/>
            <person name="Seo E."/>
            <person name="Kim K.T."/>
            <person name="Kim M.S."/>
            <person name="Lee J.M."/>
            <person name="Cheong K."/>
            <person name="Shin H.S."/>
            <person name="Kim S.B."/>
            <person name="Han K."/>
            <person name="Lee J."/>
            <person name="Park M."/>
            <person name="Lee H.A."/>
            <person name="Lee H.Y."/>
            <person name="Lee Y."/>
            <person name="Oh S."/>
            <person name="Lee J.H."/>
            <person name="Choi E."/>
            <person name="Choi E."/>
            <person name="Lee S.E."/>
            <person name="Jeon J."/>
            <person name="Kim H."/>
            <person name="Choi G."/>
            <person name="Song H."/>
            <person name="Lee J."/>
            <person name="Lee S.C."/>
            <person name="Kwon J.K."/>
            <person name="Lee H.Y."/>
            <person name="Koo N."/>
            <person name="Hong Y."/>
            <person name="Kim R.W."/>
            <person name="Kang W.H."/>
            <person name="Huh J.H."/>
            <person name="Kang B.C."/>
            <person name="Yang T.J."/>
            <person name="Lee Y.H."/>
            <person name="Bennetzen J.L."/>
            <person name="Choi D."/>
        </authorList>
    </citation>
    <scope>NUCLEOTIDE SEQUENCE [LARGE SCALE GENOMIC DNA]</scope>
    <source>
        <strain evidence="2">cv. PBC81</strain>
    </source>
</reference>
<dbReference type="AlphaFoldDB" id="A0A2G2VZ99"/>
<name>A0A2G2VZ99_CAPBA</name>
<proteinExistence type="predicted"/>
<keyword evidence="2" id="KW-1185">Reference proteome</keyword>
<evidence type="ECO:0000313" key="1">
    <source>
        <dbReference type="EMBL" id="PHT38314.1"/>
    </source>
</evidence>
<dbReference type="STRING" id="33114.A0A2G2VZ99"/>
<evidence type="ECO:0000313" key="2">
    <source>
        <dbReference type="Proteomes" id="UP000224567"/>
    </source>
</evidence>
<dbReference type="Proteomes" id="UP000224567">
    <property type="component" value="Unassembled WGS sequence"/>
</dbReference>
<reference evidence="2" key="2">
    <citation type="journal article" date="2017" name="J. Anim. Genet.">
        <title>Multiple reference genome sequences of hot pepper reveal the massive evolution of plant disease resistance genes by retroduplication.</title>
        <authorList>
            <person name="Kim S."/>
            <person name="Park J."/>
            <person name="Yeom S.-I."/>
            <person name="Kim Y.-M."/>
            <person name="Seo E."/>
            <person name="Kim K.-T."/>
            <person name="Kim M.-S."/>
            <person name="Lee J.M."/>
            <person name="Cheong K."/>
            <person name="Shin H.-S."/>
            <person name="Kim S.-B."/>
            <person name="Han K."/>
            <person name="Lee J."/>
            <person name="Park M."/>
            <person name="Lee H.-A."/>
            <person name="Lee H.-Y."/>
            <person name="Lee Y."/>
            <person name="Oh S."/>
            <person name="Lee J.H."/>
            <person name="Choi E."/>
            <person name="Choi E."/>
            <person name="Lee S.E."/>
            <person name="Jeon J."/>
            <person name="Kim H."/>
            <person name="Choi G."/>
            <person name="Song H."/>
            <person name="Lee J."/>
            <person name="Lee S.-C."/>
            <person name="Kwon J.-K."/>
            <person name="Lee H.-Y."/>
            <person name="Koo N."/>
            <person name="Hong Y."/>
            <person name="Kim R.W."/>
            <person name="Kang W.-H."/>
            <person name="Huh J.H."/>
            <person name="Kang B.-C."/>
            <person name="Yang T.-J."/>
            <person name="Lee Y.-H."/>
            <person name="Bennetzen J.L."/>
            <person name="Choi D."/>
        </authorList>
    </citation>
    <scope>NUCLEOTIDE SEQUENCE [LARGE SCALE GENOMIC DNA]</scope>
    <source>
        <strain evidence="2">cv. PBC81</strain>
    </source>
</reference>
<organism evidence="1 2">
    <name type="scientific">Capsicum baccatum</name>
    <name type="common">Peruvian pepper</name>
    <dbReference type="NCBI Taxonomy" id="33114"/>
    <lineage>
        <taxon>Eukaryota</taxon>
        <taxon>Viridiplantae</taxon>
        <taxon>Streptophyta</taxon>
        <taxon>Embryophyta</taxon>
        <taxon>Tracheophyta</taxon>
        <taxon>Spermatophyta</taxon>
        <taxon>Magnoliopsida</taxon>
        <taxon>eudicotyledons</taxon>
        <taxon>Gunneridae</taxon>
        <taxon>Pentapetalae</taxon>
        <taxon>asterids</taxon>
        <taxon>lamiids</taxon>
        <taxon>Solanales</taxon>
        <taxon>Solanaceae</taxon>
        <taxon>Solanoideae</taxon>
        <taxon>Capsiceae</taxon>
        <taxon>Capsicum</taxon>
    </lineage>
</organism>
<sequence>MVLLCDIVAFLHEDCYLDHYIRDFPCLSEGHEVSLTSSSKRIPPSLFRDGSSVVNWGRKIVSFYSLLCGSELLGKRLSSGVYCVVASDLFNTLRGTNYLGNGSRKSRSAAVRLVT</sequence>
<comment type="caution">
    <text evidence="1">The sequence shown here is derived from an EMBL/GenBank/DDBJ whole genome shotgun (WGS) entry which is preliminary data.</text>
</comment>
<protein>
    <submittedName>
        <fullName evidence="1">Uncharacterized protein</fullName>
    </submittedName>
</protein>
<dbReference type="OrthoDB" id="1265366at2759"/>